<sequence>MLSLAEMFRCAGTVPAMVALESALNREVLPMQAIETLRTMVPAWAQRQLDLVSPDSDSGLETIARLLVHRLRVLVRTQVEMPGVRRVDLLVGDRLVIELDGRAFHSGEDFERDRVQDLELMLRGYLVVRLSYRMVTDDWDRTHRAVRELVARGLHRWGRAARPWPVFDEARG</sequence>
<reference evidence="2" key="2">
    <citation type="submission" date="2020-09" db="EMBL/GenBank/DDBJ databases">
        <authorList>
            <person name="Sun Q."/>
            <person name="Zhou Y."/>
        </authorList>
    </citation>
    <scope>NUCLEOTIDE SEQUENCE</scope>
    <source>
        <strain evidence="2">CGMCC 1.8984</strain>
    </source>
</reference>
<comment type="caution">
    <text evidence="2">The sequence shown here is derived from an EMBL/GenBank/DDBJ whole genome shotgun (WGS) entry which is preliminary data.</text>
</comment>
<name>A0A917PUA4_9MICO</name>
<dbReference type="InterPro" id="IPR007569">
    <property type="entry name" value="DUF559"/>
</dbReference>
<evidence type="ECO:0000259" key="1">
    <source>
        <dbReference type="Pfam" id="PF04480"/>
    </source>
</evidence>
<dbReference type="AlphaFoldDB" id="A0A917PUA4"/>
<dbReference type="Proteomes" id="UP000636956">
    <property type="component" value="Unassembled WGS sequence"/>
</dbReference>
<feature type="domain" description="DUF559" evidence="1">
    <location>
        <begin position="92"/>
        <end position="147"/>
    </location>
</feature>
<reference evidence="2" key="1">
    <citation type="journal article" date="2014" name="Int. J. Syst. Evol. Microbiol.">
        <title>Complete genome sequence of Corynebacterium casei LMG S-19264T (=DSM 44701T), isolated from a smear-ripened cheese.</title>
        <authorList>
            <consortium name="US DOE Joint Genome Institute (JGI-PGF)"/>
            <person name="Walter F."/>
            <person name="Albersmeier A."/>
            <person name="Kalinowski J."/>
            <person name="Ruckert C."/>
        </authorList>
    </citation>
    <scope>NUCLEOTIDE SEQUENCE</scope>
    <source>
        <strain evidence="2">CGMCC 1.8984</strain>
    </source>
</reference>
<accession>A0A917PUA4</accession>
<evidence type="ECO:0000313" key="2">
    <source>
        <dbReference type="EMBL" id="GGJ91396.1"/>
    </source>
</evidence>
<dbReference type="Gene3D" id="3.40.960.10">
    <property type="entry name" value="VSR Endonuclease"/>
    <property type="match status" value="1"/>
</dbReference>
<dbReference type="EMBL" id="BMMD01000024">
    <property type="protein sequence ID" value="GGJ91396.1"/>
    <property type="molecule type" value="Genomic_DNA"/>
</dbReference>
<proteinExistence type="predicted"/>
<gene>
    <name evidence="2" type="ORF">GCM10011372_32360</name>
</gene>
<dbReference type="Pfam" id="PF04480">
    <property type="entry name" value="DUF559"/>
    <property type="match status" value="1"/>
</dbReference>
<protein>
    <recommendedName>
        <fullName evidence="1">DUF559 domain-containing protein</fullName>
    </recommendedName>
</protein>
<organism evidence="2 3">
    <name type="scientific">Agromyces bauzanensis</name>
    <dbReference type="NCBI Taxonomy" id="1308924"/>
    <lineage>
        <taxon>Bacteria</taxon>
        <taxon>Bacillati</taxon>
        <taxon>Actinomycetota</taxon>
        <taxon>Actinomycetes</taxon>
        <taxon>Micrococcales</taxon>
        <taxon>Microbacteriaceae</taxon>
        <taxon>Agromyces</taxon>
    </lineage>
</organism>
<evidence type="ECO:0000313" key="3">
    <source>
        <dbReference type="Proteomes" id="UP000636956"/>
    </source>
</evidence>
<keyword evidence="3" id="KW-1185">Reference proteome</keyword>